<dbReference type="SMART" id="SM00388">
    <property type="entry name" value="HisKA"/>
    <property type="match status" value="1"/>
</dbReference>
<sequence length="816" mass="87970">MNRLLRILLGVGAVSALALLLLLAWSTGNSSRLEQHYDLLLALNGVVALVLFSWVAALTVRLMNQLRRRQFGARLTSRFALAFALVGVVPGVLIYMLSVQFLSRSIESWFNVRVDTALESGLALGRAALDSQLQDINAKARSMSLELGDAQEGDIATTLTRLRDRAAVQEAMVFTSSGRIIAWSTSVYGTLLPEAPPPQVLRQLRISRGYAAAESNSAPSSATVESEQGPLGATRDTGGSALRLRVIVPIAPAGALELPGMLPAEPRYLQLVQPVPDQIAANAEQVQNGYRDYQELSLSRQGLRNLYGITLTLALLLAVFAAIAAAFSLSSRLVRPLLRLAEGTQAVGVGDYRPIPEPPARDEVGQLTRSFNAMTRQLDEARRMVESNRRQLERSNVYLESILGNLSSGVLVFDEAFRVATVNQGAQQILRVDLRAVAGRPLETIDGLTAFAQTIRTAFAEHMAAATGRPHWQQQFEITRPQAAEPARAQGEGNISAVPSDDMSITLLARGTHLPANGGNGGYVVVFDDITEVISANRAVAWGEVARRLAHEIKNPLTPIQLSAERIAIKLADKLEKPEADMLRRSTTTIINQVSSMQRMVDDFREYARTPPAQPRQLDLNELVAEVLTLYGWDSAEGLLRDGARSVPLTVDLDPGLPRIMGDATQLRQVIHNLIANAKDAIEERARDGAKQAEAGQPGKAPQELIGVATRLVTQRLPDGREHATVKLTVADSGTGFAQRILQRAFEPYVTTKARGTGLGLAIVKKIIEEHGGRIDLANRQEGGAMVSILLTRLAGEPAAQAGAGGVSQAAASQSA</sequence>
<dbReference type="InterPro" id="IPR003594">
    <property type="entry name" value="HATPase_dom"/>
</dbReference>
<dbReference type="CDD" id="cd06225">
    <property type="entry name" value="HAMP"/>
    <property type="match status" value="1"/>
</dbReference>
<evidence type="ECO:0000256" key="1">
    <source>
        <dbReference type="ARBA" id="ARBA00000085"/>
    </source>
</evidence>
<dbReference type="PRINTS" id="PR00344">
    <property type="entry name" value="BCTRLSENSOR"/>
</dbReference>
<protein>
    <recommendedName>
        <fullName evidence="3">histidine kinase</fullName>
        <ecNumber evidence="3">2.7.13.3</ecNumber>
    </recommendedName>
</protein>
<feature type="domain" description="HAMP" evidence="13">
    <location>
        <begin position="331"/>
        <end position="383"/>
    </location>
</feature>
<dbReference type="InterPro" id="IPR017232">
    <property type="entry name" value="NtrY"/>
</dbReference>
<dbReference type="InterPro" id="IPR005467">
    <property type="entry name" value="His_kinase_dom"/>
</dbReference>
<name>A0ABP8GG09_9BURK</name>
<dbReference type="Gene3D" id="3.30.565.10">
    <property type="entry name" value="Histidine kinase-like ATPase, C-terminal domain"/>
    <property type="match status" value="1"/>
</dbReference>
<evidence type="ECO:0000259" key="12">
    <source>
        <dbReference type="PROSITE" id="PS50109"/>
    </source>
</evidence>
<dbReference type="CDD" id="cd00082">
    <property type="entry name" value="HisKA"/>
    <property type="match status" value="1"/>
</dbReference>
<dbReference type="SMART" id="SM00387">
    <property type="entry name" value="HATPase_c"/>
    <property type="match status" value="1"/>
</dbReference>
<dbReference type="InterPro" id="IPR003660">
    <property type="entry name" value="HAMP_dom"/>
</dbReference>
<keyword evidence="11" id="KW-0812">Transmembrane</keyword>
<keyword evidence="5" id="KW-0808">Transferase</keyword>
<evidence type="ECO:0000256" key="9">
    <source>
        <dbReference type="ARBA" id="ARBA00023012"/>
    </source>
</evidence>
<keyword evidence="11" id="KW-0472">Membrane</keyword>
<evidence type="ECO:0000313" key="15">
    <source>
        <dbReference type="Proteomes" id="UP001501671"/>
    </source>
</evidence>
<feature type="transmembrane region" description="Helical" evidence="11">
    <location>
        <begin position="75"/>
        <end position="97"/>
    </location>
</feature>
<dbReference type="InterPro" id="IPR004358">
    <property type="entry name" value="Sig_transdc_His_kin-like_C"/>
</dbReference>
<evidence type="ECO:0000256" key="2">
    <source>
        <dbReference type="ARBA" id="ARBA00004370"/>
    </source>
</evidence>
<keyword evidence="7" id="KW-0418">Kinase</keyword>
<evidence type="ECO:0000256" key="5">
    <source>
        <dbReference type="ARBA" id="ARBA00022679"/>
    </source>
</evidence>
<evidence type="ECO:0000256" key="4">
    <source>
        <dbReference type="ARBA" id="ARBA00022553"/>
    </source>
</evidence>
<evidence type="ECO:0000259" key="13">
    <source>
        <dbReference type="PROSITE" id="PS50885"/>
    </source>
</evidence>
<keyword evidence="6" id="KW-0547">Nucleotide-binding</keyword>
<evidence type="ECO:0000256" key="10">
    <source>
        <dbReference type="SAM" id="MobiDB-lite"/>
    </source>
</evidence>
<keyword evidence="15" id="KW-1185">Reference proteome</keyword>
<evidence type="ECO:0000256" key="3">
    <source>
        <dbReference type="ARBA" id="ARBA00012438"/>
    </source>
</evidence>
<dbReference type="Gene3D" id="3.30.450.20">
    <property type="entry name" value="PAS domain"/>
    <property type="match status" value="1"/>
</dbReference>
<dbReference type="SUPFAM" id="SSF158472">
    <property type="entry name" value="HAMP domain-like"/>
    <property type="match status" value="1"/>
</dbReference>
<dbReference type="RefSeq" id="WP_345245945.1">
    <property type="nucleotide sequence ID" value="NZ_BAABFO010000002.1"/>
</dbReference>
<organism evidence="14 15">
    <name type="scientific">Pigmentiphaga soli</name>
    <dbReference type="NCBI Taxonomy" id="1007095"/>
    <lineage>
        <taxon>Bacteria</taxon>
        <taxon>Pseudomonadati</taxon>
        <taxon>Pseudomonadota</taxon>
        <taxon>Betaproteobacteria</taxon>
        <taxon>Burkholderiales</taxon>
        <taxon>Alcaligenaceae</taxon>
        <taxon>Pigmentiphaga</taxon>
    </lineage>
</organism>
<keyword evidence="9" id="KW-0902">Two-component regulatory system</keyword>
<dbReference type="EMBL" id="BAABFO010000002">
    <property type="protein sequence ID" value="GAA4323725.1"/>
    <property type="molecule type" value="Genomic_DNA"/>
</dbReference>
<dbReference type="Pfam" id="PF00672">
    <property type="entry name" value="HAMP"/>
    <property type="match status" value="1"/>
</dbReference>
<dbReference type="Pfam" id="PF00512">
    <property type="entry name" value="HisKA"/>
    <property type="match status" value="1"/>
</dbReference>
<dbReference type="InterPro" id="IPR036097">
    <property type="entry name" value="HisK_dim/P_sf"/>
</dbReference>
<keyword evidence="4" id="KW-0597">Phosphoprotein</keyword>
<dbReference type="PIRSF" id="PIRSF037532">
    <property type="entry name" value="STHK_NtrY"/>
    <property type="match status" value="1"/>
</dbReference>
<comment type="catalytic activity">
    <reaction evidence="1">
        <text>ATP + protein L-histidine = ADP + protein N-phospho-L-histidine.</text>
        <dbReference type="EC" id="2.7.13.3"/>
    </reaction>
</comment>
<keyword evidence="8 14" id="KW-0067">ATP-binding</keyword>
<evidence type="ECO:0000313" key="14">
    <source>
        <dbReference type="EMBL" id="GAA4323725.1"/>
    </source>
</evidence>
<dbReference type="EC" id="2.7.13.3" evidence="3"/>
<dbReference type="SUPFAM" id="SSF55874">
    <property type="entry name" value="ATPase domain of HSP90 chaperone/DNA topoisomerase II/histidine kinase"/>
    <property type="match status" value="1"/>
</dbReference>
<dbReference type="InterPro" id="IPR036890">
    <property type="entry name" value="HATPase_C_sf"/>
</dbReference>
<gene>
    <name evidence="14" type="ORF">GCM10023144_04750</name>
</gene>
<comment type="caution">
    <text evidence="14">The sequence shown here is derived from an EMBL/GenBank/DDBJ whole genome shotgun (WGS) entry which is preliminary data.</text>
</comment>
<feature type="transmembrane region" description="Helical" evidence="11">
    <location>
        <begin position="40"/>
        <end position="63"/>
    </location>
</feature>
<dbReference type="PANTHER" id="PTHR43065:SF10">
    <property type="entry name" value="PEROXIDE STRESS-ACTIVATED HISTIDINE KINASE MAK3"/>
    <property type="match status" value="1"/>
</dbReference>
<dbReference type="InterPro" id="IPR000014">
    <property type="entry name" value="PAS"/>
</dbReference>
<dbReference type="Proteomes" id="UP001501671">
    <property type="component" value="Unassembled WGS sequence"/>
</dbReference>
<comment type="subcellular location">
    <subcellularLocation>
        <location evidence="2">Membrane</location>
    </subcellularLocation>
</comment>
<evidence type="ECO:0000256" key="11">
    <source>
        <dbReference type="SAM" id="Phobius"/>
    </source>
</evidence>
<accession>A0ABP8GG09</accession>
<dbReference type="PROSITE" id="PS50885">
    <property type="entry name" value="HAMP"/>
    <property type="match status" value="1"/>
</dbReference>
<evidence type="ECO:0000256" key="7">
    <source>
        <dbReference type="ARBA" id="ARBA00022777"/>
    </source>
</evidence>
<dbReference type="Gene3D" id="6.10.340.10">
    <property type="match status" value="1"/>
</dbReference>
<dbReference type="Pfam" id="PF13188">
    <property type="entry name" value="PAS_8"/>
    <property type="match status" value="1"/>
</dbReference>
<dbReference type="SUPFAM" id="SSF55785">
    <property type="entry name" value="PYP-like sensor domain (PAS domain)"/>
    <property type="match status" value="1"/>
</dbReference>
<keyword evidence="11" id="KW-1133">Transmembrane helix</keyword>
<evidence type="ECO:0000256" key="6">
    <source>
        <dbReference type="ARBA" id="ARBA00022741"/>
    </source>
</evidence>
<dbReference type="PROSITE" id="PS50109">
    <property type="entry name" value="HIS_KIN"/>
    <property type="match status" value="1"/>
</dbReference>
<reference evidence="15" key="1">
    <citation type="journal article" date="2019" name="Int. J. Syst. Evol. Microbiol.">
        <title>The Global Catalogue of Microorganisms (GCM) 10K type strain sequencing project: providing services to taxonomists for standard genome sequencing and annotation.</title>
        <authorList>
            <consortium name="The Broad Institute Genomics Platform"/>
            <consortium name="The Broad Institute Genome Sequencing Center for Infectious Disease"/>
            <person name="Wu L."/>
            <person name="Ma J."/>
        </authorList>
    </citation>
    <scope>NUCLEOTIDE SEQUENCE [LARGE SCALE GENOMIC DNA]</scope>
    <source>
        <strain evidence="15">JCM 17666</strain>
    </source>
</reference>
<dbReference type="Pfam" id="PF02518">
    <property type="entry name" value="HATPase_c"/>
    <property type="match status" value="1"/>
</dbReference>
<dbReference type="PANTHER" id="PTHR43065">
    <property type="entry name" value="SENSOR HISTIDINE KINASE"/>
    <property type="match status" value="1"/>
</dbReference>
<dbReference type="InterPro" id="IPR003661">
    <property type="entry name" value="HisK_dim/P_dom"/>
</dbReference>
<evidence type="ECO:0000256" key="8">
    <source>
        <dbReference type="ARBA" id="ARBA00022840"/>
    </source>
</evidence>
<dbReference type="GO" id="GO:0005524">
    <property type="term" value="F:ATP binding"/>
    <property type="evidence" value="ECO:0007669"/>
    <property type="project" value="UniProtKB-KW"/>
</dbReference>
<dbReference type="Gene3D" id="1.10.287.130">
    <property type="match status" value="1"/>
</dbReference>
<feature type="domain" description="Histidine kinase" evidence="12">
    <location>
        <begin position="548"/>
        <end position="795"/>
    </location>
</feature>
<dbReference type="SUPFAM" id="SSF47384">
    <property type="entry name" value="Homodimeric domain of signal transducing histidine kinase"/>
    <property type="match status" value="1"/>
</dbReference>
<feature type="transmembrane region" description="Helical" evidence="11">
    <location>
        <begin position="306"/>
        <end position="329"/>
    </location>
</feature>
<dbReference type="InterPro" id="IPR035965">
    <property type="entry name" value="PAS-like_dom_sf"/>
</dbReference>
<dbReference type="SMART" id="SM00304">
    <property type="entry name" value="HAMP"/>
    <property type="match status" value="1"/>
</dbReference>
<feature type="region of interest" description="Disordered" evidence="10">
    <location>
        <begin position="215"/>
        <end position="237"/>
    </location>
</feature>
<proteinExistence type="predicted"/>